<keyword evidence="7 11" id="KW-0378">Hydrolase</keyword>
<keyword evidence="14" id="KW-1185">Reference proteome</keyword>
<dbReference type="PANTHER" id="PTHR12439:SF42">
    <property type="entry name" value="ENDORIBONUCLEASE-RELATED"/>
    <property type="match status" value="1"/>
</dbReference>
<dbReference type="InterPro" id="IPR018998">
    <property type="entry name" value="EndoU_C"/>
</dbReference>
<evidence type="ECO:0000256" key="3">
    <source>
        <dbReference type="ARBA" id="ARBA00011245"/>
    </source>
</evidence>
<comment type="subunit">
    <text evidence="3 11">Monomer.</text>
</comment>
<organism evidence="13 14">
    <name type="scientific">Laodelphax striatellus</name>
    <name type="common">Small brown planthopper</name>
    <name type="synonym">Delphax striatella</name>
    <dbReference type="NCBI Taxonomy" id="195883"/>
    <lineage>
        <taxon>Eukaryota</taxon>
        <taxon>Metazoa</taxon>
        <taxon>Ecdysozoa</taxon>
        <taxon>Arthropoda</taxon>
        <taxon>Hexapoda</taxon>
        <taxon>Insecta</taxon>
        <taxon>Pterygota</taxon>
        <taxon>Neoptera</taxon>
        <taxon>Paraneoptera</taxon>
        <taxon>Hemiptera</taxon>
        <taxon>Auchenorrhyncha</taxon>
        <taxon>Fulgoroidea</taxon>
        <taxon>Delphacidae</taxon>
        <taxon>Criomorphinae</taxon>
        <taxon>Laodelphax</taxon>
    </lineage>
</organism>
<protein>
    <recommendedName>
        <fullName evidence="12">EndoU domain-containing protein</fullName>
    </recommendedName>
</protein>
<evidence type="ECO:0000256" key="5">
    <source>
        <dbReference type="ARBA" id="ARBA00022723"/>
    </source>
</evidence>
<keyword evidence="11" id="KW-0732">Signal</keyword>
<evidence type="ECO:0000256" key="4">
    <source>
        <dbReference type="ARBA" id="ARBA00022722"/>
    </source>
</evidence>
<comment type="caution">
    <text evidence="13">The sequence shown here is derived from an EMBL/GenBank/DDBJ whole genome shotgun (WGS) entry which is preliminary data.</text>
</comment>
<keyword evidence="8 11" id="KW-0694">RNA-binding</keyword>
<keyword evidence="4 11" id="KW-0540">Nuclease</keyword>
<evidence type="ECO:0000256" key="2">
    <source>
        <dbReference type="ARBA" id="ARBA00010168"/>
    </source>
</evidence>
<dbReference type="InParanoid" id="A0A482XPL5"/>
<sequence>MYAKLLILKIIFVAFYSSSRTISSHAQSVSSISDRDLETFSEDLLKKDNSGLSTHVTYDRQGKTNAASAIDRAAKPLLSVDKKALQHPTVAALLALYDNYDPDVKNAEVVTNAEKTEESKFLDAIMGTPAMNFTYNYMKQKGLFNEDRQAFKEWLAKTWFTLYSRGFRTKSSSAFEHVFLGELKQNQVSGLHNWLFFNDQEKNNNLNYMGWMRYEDFGKGSLLKLHYTWKNVDKPVGTLFVGTSPELELSLYSICYLARPGEKCNFKLNGKPLFIQSYTFTGPKSQKLIGSIYPGV</sequence>
<dbReference type="InterPro" id="IPR037227">
    <property type="entry name" value="EndoU-like"/>
</dbReference>
<dbReference type="GO" id="GO:0016829">
    <property type="term" value="F:lyase activity"/>
    <property type="evidence" value="ECO:0007669"/>
    <property type="project" value="UniProtKB-KW"/>
</dbReference>
<evidence type="ECO:0000313" key="14">
    <source>
        <dbReference type="Proteomes" id="UP000291343"/>
    </source>
</evidence>
<proteinExistence type="inferred from homology"/>
<dbReference type="InterPro" id="IPR039787">
    <property type="entry name" value="ENDOU"/>
</dbReference>
<accession>A0A482XPL5</accession>
<evidence type="ECO:0000256" key="11">
    <source>
        <dbReference type="RuleBase" id="RU367085"/>
    </source>
</evidence>
<evidence type="ECO:0000259" key="12">
    <source>
        <dbReference type="PROSITE" id="PS51959"/>
    </source>
</evidence>
<dbReference type="EMBL" id="QKKF02004048">
    <property type="protein sequence ID" value="RZF47554.1"/>
    <property type="molecule type" value="Genomic_DNA"/>
</dbReference>
<dbReference type="SUPFAM" id="SSF142877">
    <property type="entry name" value="EndoU-like"/>
    <property type="match status" value="1"/>
</dbReference>
<dbReference type="SMR" id="A0A482XPL5"/>
<dbReference type="Pfam" id="PF09412">
    <property type="entry name" value="XendoU"/>
    <property type="match status" value="1"/>
</dbReference>
<dbReference type="Proteomes" id="UP000291343">
    <property type="component" value="Unassembled WGS sequence"/>
</dbReference>
<evidence type="ECO:0000256" key="9">
    <source>
        <dbReference type="ARBA" id="ARBA00023211"/>
    </source>
</evidence>
<reference evidence="13 14" key="1">
    <citation type="journal article" date="2017" name="Gigascience">
        <title>Genome sequence of the small brown planthopper, Laodelphax striatellus.</title>
        <authorList>
            <person name="Zhu J."/>
            <person name="Jiang F."/>
            <person name="Wang X."/>
            <person name="Yang P."/>
            <person name="Bao Y."/>
            <person name="Zhao W."/>
            <person name="Wang W."/>
            <person name="Lu H."/>
            <person name="Wang Q."/>
            <person name="Cui N."/>
            <person name="Li J."/>
            <person name="Chen X."/>
            <person name="Luo L."/>
            <person name="Yu J."/>
            <person name="Kang L."/>
            <person name="Cui F."/>
        </authorList>
    </citation>
    <scope>NUCLEOTIDE SEQUENCE [LARGE SCALE GENOMIC DNA]</scope>
    <source>
        <strain evidence="13">Lst14</strain>
    </source>
</reference>
<keyword evidence="10" id="KW-0456">Lyase</keyword>
<keyword evidence="5 11" id="KW-0479">Metal-binding</keyword>
<evidence type="ECO:0000256" key="10">
    <source>
        <dbReference type="ARBA" id="ARBA00023239"/>
    </source>
</evidence>
<evidence type="ECO:0000256" key="7">
    <source>
        <dbReference type="ARBA" id="ARBA00022801"/>
    </source>
</evidence>
<dbReference type="GO" id="GO:0004521">
    <property type="term" value="F:RNA endonuclease activity"/>
    <property type="evidence" value="ECO:0007669"/>
    <property type="project" value="UniProtKB-UniRule"/>
</dbReference>
<gene>
    <name evidence="13" type="ORF">LSTR_LSTR009090</name>
</gene>
<dbReference type="OrthoDB" id="430326at2759"/>
<dbReference type="PANTHER" id="PTHR12439">
    <property type="entry name" value="PLACENTAL PROTEIN 11-RELATED"/>
    <property type="match status" value="1"/>
</dbReference>
<evidence type="ECO:0000256" key="1">
    <source>
        <dbReference type="ARBA" id="ARBA00001936"/>
    </source>
</evidence>
<comment type="similarity">
    <text evidence="2 11">Belongs to the ENDOU family.</text>
</comment>
<comment type="cofactor">
    <cofactor evidence="1 11">
        <name>Mn(2+)</name>
        <dbReference type="ChEBI" id="CHEBI:29035"/>
    </cofactor>
</comment>
<keyword evidence="6 11" id="KW-0255">Endonuclease</keyword>
<feature type="signal peptide" evidence="11">
    <location>
        <begin position="1"/>
        <end position="26"/>
    </location>
</feature>
<evidence type="ECO:0000256" key="6">
    <source>
        <dbReference type="ARBA" id="ARBA00022759"/>
    </source>
</evidence>
<dbReference type="GO" id="GO:0003723">
    <property type="term" value="F:RNA binding"/>
    <property type="evidence" value="ECO:0007669"/>
    <property type="project" value="UniProtKB-UniRule"/>
</dbReference>
<evidence type="ECO:0000313" key="13">
    <source>
        <dbReference type="EMBL" id="RZF47554.1"/>
    </source>
</evidence>
<dbReference type="AlphaFoldDB" id="A0A482XPL5"/>
<feature type="domain" description="EndoU" evidence="12">
    <location>
        <begin position="33"/>
        <end position="296"/>
    </location>
</feature>
<evidence type="ECO:0000256" key="8">
    <source>
        <dbReference type="ARBA" id="ARBA00022884"/>
    </source>
</evidence>
<dbReference type="CDD" id="cd21159">
    <property type="entry name" value="XendoU"/>
    <property type="match status" value="1"/>
</dbReference>
<feature type="chain" id="PRO_5026376984" description="EndoU domain-containing protein" evidence="11">
    <location>
        <begin position="27"/>
        <end position="296"/>
    </location>
</feature>
<dbReference type="PROSITE" id="PS51959">
    <property type="entry name" value="ENDOU"/>
    <property type="match status" value="1"/>
</dbReference>
<keyword evidence="9 11" id="KW-0464">Manganese</keyword>
<dbReference type="GO" id="GO:0016787">
    <property type="term" value="F:hydrolase activity"/>
    <property type="evidence" value="ECO:0007669"/>
    <property type="project" value="UniProtKB-KW"/>
</dbReference>
<dbReference type="GO" id="GO:0046872">
    <property type="term" value="F:metal ion binding"/>
    <property type="evidence" value="ECO:0007669"/>
    <property type="project" value="UniProtKB-UniRule"/>
</dbReference>
<name>A0A482XPL5_LAOST</name>